<organism evidence="5 6">
    <name type="scientific">Falseniella ignava</name>
    <dbReference type="NCBI Taxonomy" id="137730"/>
    <lineage>
        <taxon>Bacteria</taxon>
        <taxon>Bacillati</taxon>
        <taxon>Bacillota</taxon>
        <taxon>Bacilli</taxon>
        <taxon>Lactobacillales</taxon>
        <taxon>Aerococcaceae</taxon>
        <taxon>Falseniella</taxon>
    </lineage>
</organism>
<dbReference type="SUPFAM" id="SSF50249">
    <property type="entry name" value="Nucleic acid-binding proteins"/>
    <property type="match status" value="1"/>
</dbReference>
<keyword evidence="1 2" id="KW-0238">DNA-binding</keyword>
<comment type="subunit">
    <text evidence="2">Homotetramer.</text>
</comment>
<evidence type="ECO:0000256" key="2">
    <source>
        <dbReference type="HAMAP-Rule" id="MF_00984"/>
    </source>
</evidence>
<dbReference type="OrthoDB" id="9809878at2"/>
<dbReference type="Gene3D" id="2.40.50.140">
    <property type="entry name" value="Nucleic acid-binding proteins"/>
    <property type="match status" value="1"/>
</dbReference>
<evidence type="ECO:0000256" key="4">
    <source>
        <dbReference type="SAM" id="MobiDB-lite"/>
    </source>
</evidence>
<protein>
    <recommendedName>
        <fullName evidence="2 3">Single-stranded DNA-binding protein</fullName>
        <shortName evidence="2">SSB</shortName>
    </recommendedName>
</protein>
<feature type="compositionally biased region" description="Polar residues" evidence="4">
    <location>
        <begin position="131"/>
        <end position="142"/>
    </location>
</feature>
<dbReference type="GO" id="GO:0009295">
    <property type="term" value="C:nucleoid"/>
    <property type="evidence" value="ECO:0007669"/>
    <property type="project" value="TreeGrafter"/>
</dbReference>
<dbReference type="GO" id="GO:0003697">
    <property type="term" value="F:single-stranded DNA binding"/>
    <property type="evidence" value="ECO:0007669"/>
    <property type="project" value="UniProtKB-UniRule"/>
</dbReference>
<dbReference type="CDD" id="cd04496">
    <property type="entry name" value="SSB_OBF"/>
    <property type="match status" value="1"/>
</dbReference>
<proteinExistence type="inferred from homology"/>
<comment type="caution">
    <text evidence="2">Lacks conserved residue(s) required for the propagation of feature annotation.</text>
</comment>
<gene>
    <name evidence="5" type="ORF">CYJ57_00305</name>
</gene>
<dbReference type="InterPro" id="IPR012340">
    <property type="entry name" value="NA-bd_OB-fold"/>
</dbReference>
<feature type="compositionally biased region" description="Polar residues" evidence="4">
    <location>
        <begin position="103"/>
        <end position="114"/>
    </location>
</feature>
<evidence type="ECO:0000256" key="3">
    <source>
        <dbReference type="PIRNR" id="PIRNR002070"/>
    </source>
</evidence>
<evidence type="ECO:0000313" key="6">
    <source>
        <dbReference type="Proteomes" id="UP000234384"/>
    </source>
</evidence>
<dbReference type="Proteomes" id="UP000234384">
    <property type="component" value="Unassembled WGS sequence"/>
</dbReference>
<dbReference type="RefSeq" id="WP_006700792.1">
    <property type="nucleotide sequence ID" value="NZ_PKHE01000001.1"/>
</dbReference>
<dbReference type="HAMAP" id="MF_00984">
    <property type="entry name" value="SSB"/>
    <property type="match status" value="1"/>
</dbReference>
<dbReference type="GO" id="GO:0006260">
    <property type="term" value="P:DNA replication"/>
    <property type="evidence" value="ECO:0007669"/>
    <property type="project" value="InterPro"/>
</dbReference>
<dbReference type="PROSITE" id="PS50935">
    <property type="entry name" value="SSB"/>
    <property type="match status" value="1"/>
</dbReference>
<dbReference type="EMBL" id="PKHE01000001">
    <property type="protein sequence ID" value="PKY90651.1"/>
    <property type="molecule type" value="Genomic_DNA"/>
</dbReference>
<dbReference type="PANTHER" id="PTHR10302">
    <property type="entry name" value="SINGLE-STRANDED DNA-BINDING PROTEIN"/>
    <property type="match status" value="1"/>
</dbReference>
<name>A0A2I1K4T1_9LACT</name>
<dbReference type="InterPro" id="IPR000424">
    <property type="entry name" value="Primosome_PriB/ssb"/>
</dbReference>
<evidence type="ECO:0000256" key="1">
    <source>
        <dbReference type="ARBA" id="ARBA00023125"/>
    </source>
</evidence>
<sequence>MNKVVFVGRVVRDVEVRQVGSNGRVVNNVIAIQRHHRDSNGNRATDFIPFVAWDHLAELMDRYCKKGDQISLAGRMQSRKYKNREEQDVYVIECLVEELTLIGSNPTSNTNESAQAVPPAPREEEKVGVISSDTPLTVGQPK</sequence>
<dbReference type="NCBIfam" id="TIGR00621">
    <property type="entry name" value="ssb"/>
    <property type="match status" value="1"/>
</dbReference>
<dbReference type="PIRSF" id="PIRSF002070">
    <property type="entry name" value="SSB"/>
    <property type="match status" value="1"/>
</dbReference>
<dbReference type="InterPro" id="IPR011344">
    <property type="entry name" value="ssDNA-bd"/>
</dbReference>
<reference evidence="5 6" key="1">
    <citation type="submission" date="2017-12" db="EMBL/GenBank/DDBJ databases">
        <title>Phylogenetic diversity of female urinary microbiome.</title>
        <authorList>
            <person name="Thomas-White K."/>
            <person name="Wolfe A.J."/>
        </authorList>
    </citation>
    <scope>NUCLEOTIDE SEQUENCE [LARGE SCALE GENOMIC DNA]</scope>
    <source>
        <strain evidence="5 6">UMB0898</strain>
    </source>
</reference>
<evidence type="ECO:0000313" key="5">
    <source>
        <dbReference type="EMBL" id="PKY90651.1"/>
    </source>
</evidence>
<comment type="caution">
    <text evidence="5">The sequence shown here is derived from an EMBL/GenBank/DDBJ whole genome shotgun (WGS) entry which is preliminary data.</text>
</comment>
<dbReference type="PANTHER" id="PTHR10302:SF27">
    <property type="entry name" value="SINGLE-STRANDED DNA-BINDING PROTEIN"/>
    <property type="match status" value="1"/>
</dbReference>
<feature type="region of interest" description="Disordered" evidence="4">
    <location>
        <begin position="103"/>
        <end position="142"/>
    </location>
</feature>
<dbReference type="Pfam" id="PF00436">
    <property type="entry name" value="SSB"/>
    <property type="match status" value="1"/>
</dbReference>
<accession>A0A2I1K4T1</accession>
<dbReference type="AlphaFoldDB" id="A0A2I1K4T1"/>